<keyword evidence="2" id="KW-0285">Flavoprotein</keyword>
<dbReference type="InterPro" id="IPR036318">
    <property type="entry name" value="FAD-bd_PCMH-like_sf"/>
</dbReference>
<dbReference type="InterPro" id="IPR016169">
    <property type="entry name" value="FAD-bd_PCMH_sub2"/>
</dbReference>
<dbReference type="PANTHER" id="PTHR42973:SF52">
    <property type="entry name" value="FAD BINDING DOMAIN PROTEIN (AFU_ORTHOLOGUE AFUA_2G00730)"/>
    <property type="match status" value="1"/>
</dbReference>
<gene>
    <name evidence="6" type="ORF">UREG_01326</name>
</gene>
<dbReference type="GO" id="GO:0071949">
    <property type="term" value="F:FAD binding"/>
    <property type="evidence" value="ECO:0007669"/>
    <property type="project" value="InterPro"/>
</dbReference>
<dbReference type="InterPro" id="IPR016166">
    <property type="entry name" value="FAD-bd_PCMH"/>
</dbReference>
<evidence type="ECO:0000256" key="3">
    <source>
        <dbReference type="ARBA" id="ARBA00022827"/>
    </source>
</evidence>
<dbReference type="InterPro" id="IPR050416">
    <property type="entry name" value="FAD-linked_Oxidoreductase"/>
</dbReference>
<dbReference type="eggNOG" id="ENOG502QVAM">
    <property type="taxonomic scope" value="Eukaryota"/>
</dbReference>
<dbReference type="Gene3D" id="3.30.465.10">
    <property type="match status" value="1"/>
</dbReference>
<evidence type="ECO:0000256" key="1">
    <source>
        <dbReference type="ARBA" id="ARBA00005466"/>
    </source>
</evidence>
<dbReference type="Gene3D" id="3.30.43.10">
    <property type="entry name" value="Uridine Diphospho-n-acetylenolpyruvylglucosamine Reductase, domain 2"/>
    <property type="match status" value="1"/>
</dbReference>
<dbReference type="EMBL" id="CH476615">
    <property type="protein sequence ID" value="EEP76477.1"/>
    <property type="molecule type" value="Genomic_DNA"/>
</dbReference>
<protein>
    <recommendedName>
        <fullName evidence="5">FAD-binding PCMH-type domain-containing protein</fullName>
    </recommendedName>
</protein>
<dbReference type="STRING" id="336963.C4JHG3"/>
<evidence type="ECO:0000313" key="6">
    <source>
        <dbReference type="EMBL" id="EEP76477.1"/>
    </source>
</evidence>
<dbReference type="OrthoDB" id="415825at2759"/>
<keyword evidence="3" id="KW-0274">FAD</keyword>
<dbReference type="PANTHER" id="PTHR42973">
    <property type="entry name" value="BINDING OXIDOREDUCTASE, PUTATIVE (AFU_ORTHOLOGUE AFUA_1G17690)-RELATED"/>
    <property type="match status" value="1"/>
</dbReference>
<name>C4JHG3_UNCRE</name>
<organism evidence="6 7">
    <name type="scientific">Uncinocarpus reesii (strain UAMH 1704)</name>
    <dbReference type="NCBI Taxonomy" id="336963"/>
    <lineage>
        <taxon>Eukaryota</taxon>
        <taxon>Fungi</taxon>
        <taxon>Dikarya</taxon>
        <taxon>Ascomycota</taxon>
        <taxon>Pezizomycotina</taxon>
        <taxon>Eurotiomycetes</taxon>
        <taxon>Eurotiomycetidae</taxon>
        <taxon>Onygenales</taxon>
        <taxon>Onygenaceae</taxon>
        <taxon>Uncinocarpus</taxon>
    </lineage>
</organism>
<dbReference type="HOGENOM" id="CLU_018354_10_0_1"/>
<dbReference type="RefSeq" id="XP_002541810.1">
    <property type="nucleotide sequence ID" value="XM_002541764.1"/>
</dbReference>
<accession>C4JHG3</accession>
<sequence>MVLLATNADDISKAVRFAQDSNIDLAIRGGGHSVAGTSSSDGGLVIDLSRMRKVTVDPVGKTITAQGGALWADVDLTAAAHGLATVGGTVNHTGIGGLTLGGGYGWLSAKYGLVIDNLISAKMVLADGRIVNTSATEEPDLFWAIRGAGHNFGVAVEFVYQGYEQVNQVYAGPLVFSMDKLESVIEVLNATLQTPDENSAAICALSKRPGAPDISLIVIVFYNGNEEDAKRRFEGLFALKPEVADAKMIPYSEVNTLMNAAAVHGGRRSFKGLFFSPPLRLDFARSIASIMAQKLNNEPDMAGSVLVLEFFDMRKTLEVKLTDTAFANRGTTLNGILSLRYEDPANDAKYRQWARDLQMLFKQELDEARKGLESCGEGVPQYINYAERKSIIPLFPLPNTSQLHNKEKRQGGIELTLL</sequence>
<dbReference type="Gene3D" id="3.40.462.20">
    <property type="match status" value="1"/>
</dbReference>
<dbReference type="AlphaFoldDB" id="C4JHG3"/>
<dbReference type="PROSITE" id="PS51387">
    <property type="entry name" value="FAD_PCMH"/>
    <property type="match status" value="1"/>
</dbReference>
<feature type="domain" description="FAD-binding PCMH-type" evidence="5">
    <location>
        <begin position="1"/>
        <end position="165"/>
    </location>
</feature>
<dbReference type="SUPFAM" id="SSF56176">
    <property type="entry name" value="FAD-binding/transporter-associated domain-like"/>
    <property type="match status" value="1"/>
</dbReference>
<dbReference type="Proteomes" id="UP000002058">
    <property type="component" value="Unassembled WGS sequence"/>
</dbReference>
<dbReference type="GO" id="GO:0016491">
    <property type="term" value="F:oxidoreductase activity"/>
    <property type="evidence" value="ECO:0007669"/>
    <property type="project" value="UniProtKB-KW"/>
</dbReference>
<dbReference type="InterPro" id="IPR016167">
    <property type="entry name" value="FAD-bd_PCMH_sub1"/>
</dbReference>
<evidence type="ECO:0000256" key="4">
    <source>
        <dbReference type="ARBA" id="ARBA00023002"/>
    </source>
</evidence>
<dbReference type="Pfam" id="PF01565">
    <property type="entry name" value="FAD_binding_4"/>
    <property type="match status" value="1"/>
</dbReference>
<dbReference type="OMA" id="VLLYGNY"/>
<evidence type="ECO:0000259" key="5">
    <source>
        <dbReference type="PROSITE" id="PS51387"/>
    </source>
</evidence>
<keyword evidence="4" id="KW-0560">Oxidoreductase</keyword>
<dbReference type="InParanoid" id="C4JHG3"/>
<keyword evidence="7" id="KW-1185">Reference proteome</keyword>
<reference evidence="7" key="1">
    <citation type="journal article" date="2009" name="Genome Res.">
        <title>Comparative genomic analyses of the human fungal pathogens Coccidioides and their relatives.</title>
        <authorList>
            <person name="Sharpton T.J."/>
            <person name="Stajich J.E."/>
            <person name="Rounsley S.D."/>
            <person name="Gardner M.J."/>
            <person name="Wortman J.R."/>
            <person name="Jordar V.S."/>
            <person name="Maiti R."/>
            <person name="Kodira C.D."/>
            <person name="Neafsey D.E."/>
            <person name="Zeng Q."/>
            <person name="Hung C.-Y."/>
            <person name="McMahan C."/>
            <person name="Muszewska A."/>
            <person name="Grynberg M."/>
            <person name="Mandel M.A."/>
            <person name="Kellner E.M."/>
            <person name="Barker B.M."/>
            <person name="Galgiani J.N."/>
            <person name="Orbach M.J."/>
            <person name="Kirkland T.N."/>
            <person name="Cole G.T."/>
            <person name="Henn M.R."/>
            <person name="Birren B.W."/>
            <person name="Taylor J.W."/>
        </authorList>
    </citation>
    <scope>NUCLEOTIDE SEQUENCE [LARGE SCALE GENOMIC DNA]</scope>
    <source>
        <strain evidence="7">UAMH 1704</strain>
    </source>
</reference>
<proteinExistence type="inferred from homology"/>
<evidence type="ECO:0000256" key="2">
    <source>
        <dbReference type="ARBA" id="ARBA00022630"/>
    </source>
</evidence>
<evidence type="ECO:0000313" key="7">
    <source>
        <dbReference type="Proteomes" id="UP000002058"/>
    </source>
</evidence>
<dbReference type="InterPro" id="IPR006094">
    <property type="entry name" value="Oxid_FAD_bind_N"/>
</dbReference>
<dbReference type="KEGG" id="ure:UREG_01326"/>
<comment type="similarity">
    <text evidence="1">Belongs to the oxygen-dependent FAD-linked oxidoreductase family.</text>
</comment>
<dbReference type="VEuPathDB" id="FungiDB:UREG_01326"/>
<dbReference type="GeneID" id="8444686"/>